<keyword evidence="2" id="KW-1185">Reference proteome</keyword>
<dbReference type="Proteomes" id="UP000007502">
    <property type="component" value="Segment"/>
</dbReference>
<organism evidence="1 2">
    <name type="scientific">Vibrio phage ICP1</name>
    <dbReference type="NCBI Taxonomy" id="979525"/>
    <lineage>
        <taxon>Viruses</taxon>
        <taxon>Duplodnaviria</taxon>
        <taxon>Heunggongvirae</taxon>
        <taxon>Uroviricota</taxon>
        <taxon>Caudoviricetes</taxon>
        <taxon>Mohonavirus</taxon>
        <taxon>Mohonavirus ICP1</taxon>
    </lineage>
</organism>
<proteinExistence type="predicted"/>
<dbReference type="RefSeq" id="YP_004251109.1">
    <property type="nucleotide sequence ID" value="NC_015157.1"/>
</dbReference>
<name>F1D1J0_9CAUD</name>
<gene>
    <name evidence="1" type="primary">ORF167</name>
</gene>
<dbReference type="EMBL" id="HQ641347">
    <property type="protein sequence ID" value="ADX87984.1"/>
    <property type="molecule type" value="Genomic_DNA"/>
</dbReference>
<sequence length="60" mass="7023">MNKLILTKVDNLLWDGQLYVDNILLRSYDNLTAFEIHQRVSEVVGVNKYQTVRIDLEGEE</sequence>
<reference evidence="1 2" key="1">
    <citation type="journal article" date="2011" name="MBio">
        <title>Evidence of a dominant lineage of Vibrio cholerae-specific lytic bacteriophages shed by cholera patients over a 10-year period in Dhaka, Bangladesh.</title>
        <authorList>
            <person name="Seed K.D."/>
            <person name="Bodi K.L."/>
            <person name="Kropinski A.M."/>
            <person name="Ackermann H.W."/>
            <person name="Calderwood S.B."/>
            <person name="Qadri F."/>
            <person name="Camilli A."/>
        </authorList>
    </citation>
    <scope>NUCLEOTIDE SEQUENCE [LARGE SCALE GENOMIC DNA]</scope>
</reference>
<dbReference type="KEGG" id="vg:10228647"/>
<accession>F1D1J0</accession>
<protein>
    <submittedName>
        <fullName evidence="1">Uncharacterized protein ORF167</fullName>
    </submittedName>
</protein>
<dbReference type="GeneID" id="10228647"/>
<evidence type="ECO:0000313" key="1">
    <source>
        <dbReference type="EMBL" id="ADX87984.1"/>
    </source>
</evidence>
<evidence type="ECO:0000313" key="2">
    <source>
        <dbReference type="Proteomes" id="UP000007502"/>
    </source>
</evidence>